<dbReference type="PROSITE" id="PS50103">
    <property type="entry name" value="ZF_C3H1"/>
    <property type="match status" value="1"/>
</dbReference>
<gene>
    <name evidence="7" type="ORF">DFH07DRAFT_538273</name>
</gene>
<evidence type="ECO:0000259" key="6">
    <source>
        <dbReference type="PROSITE" id="PS50103"/>
    </source>
</evidence>
<keyword evidence="2 4" id="KW-0863">Zinc-finger</keyword>
<evidence type="ECO:0000313" key="8">
    <source>
        <dbReference type="Proteomes" id="UP001215280"/>
    </source>
</evidence>
<dbReference type="SMART" id="SM00356">
    <property type="entry name" value="ZnF_C3H1"/>
    <property type="match status" value="1"/>
</dbReference>
<sequence>MFQFRAKKQCAFFQEGRCRYGDECRFLHSPISTTPRPPILPIFHSANPASGSSLPNTTRTFSMTPPPAPRSGTRAYEPGAKDASFKLVQAINALRVSAGQEELERTNKFFEILEVAVCRLEEDEFEAATDALREVFTFDYHSKRDSQDGSDYGRSDSDDEDFGDMDLFSPLKKSNPEYREPTFSAR</sequence>
<evidence type="ECO:0000256" key="2">
    <source>
        <dbReference type="ARBA" id="ARBA00022771"/>
    </source>
</evidence>
<feature type="compositionally biased region" description="Basic and acidic residues" evidence="5">
    <location>
        <begin position="143"/>
        <end position="156"/>
    </location>
</feature>
<dbReference type="Gene3D" id="4.10.1000.10">
    <property type="entry name" value="Zinc finger, CCCH-type"/>
    <property type="match status" value="1"/>
</dbReference>
<proteinExistence type="predicted"/>
<dbReference type="Proteomes" id="UP001215280">
    <property type="component" value="Unassembled WGS sequence"/>
</dbReference>
<keyword evidence="3 4" id="KW-0862">Zinc</keyword>
<dbReference type="EMBL" id="JARJLG010000008">
    <property type="protein sequence ID" value="KAJ7778708.1"/>
    <property type="molecule type" value="Genomic_DNA"/>
</dbReference>
<keyword evidence="8" id="KW-1185">Reference proteome</keyword>
<reference evidence="7" key="1">
    <citation type="submission" date="2023-03" db="EMBL/GenBank/DDBJ databases">
        <title>Massive genome expansion in bonnet fungi (Mycena s.s.) driven by repeated elements and novel gene families across ecological guilds.</title>
        <authorList>
            <consortium name="Lawrence Berkeley National Laboratory"/>
            <person name="Harder C.B."/>
            <person name="Miyauchi S."/>
            <person name="Viragh M."/>
            <person name="Kuo A."/>
            <person name="Thoen E."/>
            <person name="Andreopoulos B."/>
            <person name="Lu D."/>
            <person name="Skrede I."/>
            <person name="Drula E."/>
            <person name="Henrissat B."/>
            <person name="Morin E."/>
            <person name="Kohler A."/>
            <person name="Barry K."/>
            <person name="LaButti K."/>
            <person name="Morin E."/>
            <person name="Salamov A."/>
            <person name="Lipzen A."/>
            <person name="Mereny Z."/>
            <person name="Hegedus B."/>
            <person name="Baldrian P."/>
            <person name="Stursova M."/>
            <person name="Weitz H."/>
            <person name="Taylor A."/>
            <person name="Grigoriev I.V."/>
            <person name="Nagy L.G."/>
            <person name="Martin F."/>
            <person name="Kauserud H."/>
        </authorList>
    </citation>
    <scope>NUCLEOTIDE SEQUENCE</scope>
    <source>
        <strain evidence="7">CBHHK188m</strain>
    </source>
</reference>
<keyword evidence="1 4" id="KW-0479">Metal-binding</keyword>
<feature type="domain" description="C3H1-type" evidence="6">
    <location>
        <begin position="4"/>
        <end position="31"/>
    </location>
</feature>
<comment type="caution">
    <text evidence="7">The sequence shown here is derived from an EMBL/GenBank/DDBJ whole genome shotgun (WGS) entry which is preliminary data.</text>
</comment>
<dbReference type="InterPro" id="IPR036855">
    <property type="entry name" value="Znf_CCCH_sf"/>
</dbReference>
<feature type="zinc finger region" description="C3H1-type" evidence="4">
    <location>
        <begin position="4"/>
        <end position="31"/>
    </location>
</feature>
<dbReference type="GO" id="GO:0008270">
    <property type="term" value="F:zinc ion binding"/>
    <property type="evidence" value="ECO:0007669"/>
    <property type="project" value="UniProtKB-KW"/>
</dbReference>
<protein>
    <recommendedName>
        <fullName evidence="6">C3H1-type domain-containing protein</fullName>
    </recommendedName>
</protein>
<dbReference type="Pfam" id="PF18345">
    <property type="entry name" value="zf_CCCH_4"/>
    <property type="match status" value="1"/>
</dbReference>
<evidence type="ECO:0000313" key="7">
    <source>
        <dbReference type="EMBL" id="KAJ7778708.1"/>
    </source>
</evidence>
<evidence type="ECO:0000256" key="3">
    <source>
        <dbReference type="ARBA" id="ARBA00022833"/>
    </source>
</evidence>
<name>A0AAD7K826_9AGAR</name>
<feature type="region of interest" description="Disordered" evidence="5">
    <location>
        <begin position="143"/>
        <end position="186"/>
    </location>
</feature>
<organism evidence="7 8">
    <name type="scientific">Mycena maculata</name>
    <dbReference type="NCBI Taxonomy" id="230809"/>
    <lineage>
        <taxon>Eukaryota</taxon>
        <taxon>Fungi</taxon>
        <taxon>Dikarya</taxon>
        <taxon>Basidiomycota</taxon>
        <taxon>Agaricomycotina</taxon>
        <taxon>Agaricomycetes</taxon>
        <taxon>Agaricomycetidae</taxon>
        <taxon>Agaricales</taxon>
        <taxon>Marasmiineae</taxon>
        <taxon>Mycenaceae</taxon>
        <taxon>Mycena</taxon>
    </lineage>
</organism>
<dbReference type="InterPro" id="IPR000571">
    <property type="entry name" value="Znf_CCCH"/>
</dbReference>
<evidence type="ECO:0000256" key="4">
    <source>
        <dbReference type="PROSITE-ProRule" id="PRU00723"/>
    </source>
</evidence>
<evidence type="ECO:0000256" key="5">
    <source>
        <dbReference type="SAM" id="MobiDB-lite"/>
    </source>
</evidence>
<dbReference type="SUPFAM" id="SSF90229">
    <property type="entry name" value="CCCH zinc finger"/>
    <property type="match status" value="1"/>
</dbReference>
<accession>A0AAD7K826</accession>
<dbReference type="AlphaFoldDB" id="A0AAD7K826"/>
<evidence type="ECO:0000256" key="1">
    <source>
        <dbReference type="ARBA" id="ARBA00022723"/>
    </source>
</evidence>